<dbReference type="InterPro" id="IPR000892">
    <property type="entry name" value="Ribosomal_eS26"/>
</dbReference>
<comment type="caution">
    <text evidence="6">The sequence shown here is derived from an EMBL/GenBank/DDBJ whole genome shotgun (WGS) entry which is preliminary data.</text>
</comment>
<evidence type="ECO:0000256" key="1">
    <source>
        <dbReference type="ARBA" id="ARBA00008596"/>
    </source>
</evidence>
<evidence type="ECO:0000256" key="5">
    <source>
        <dbReference type="SAM" id="MobiDB-lite"/>
    </source>
</evidence>
<dbReference type="InterPro" id="IPR038551">
    <property type="entry name" value="Ribosomal_eS26_sf"/>
</dbReference>
<dbReference type="GO" id="GO:1990904">
    <property type="term" value="C:ribonucleoprotein complex"/>
    <property type="evidence" value="ECO:0007669"/>
    <property type="project" value="UniProtKB-KW"/>
</dbReference>
<comment type="similarity">
    <text evidence="1 4">Belongs to the eukaryotic ribosomal protein eS26 family.</text>
</comment>
<dbReference type="Gene3D" id="3.30.1740.20">
    <property type="entry name" value="Ribosomal protein S26e"/>
    <property type="match status" value="1"/>
</dbReference>
<dbReference type="Proteomes" id="UP000886520">
    <property type="component" value="Chromosome 4"/>
</dbReference>
<name>A0A9D4ZP44_ADICA</name>
<dbReference type="AlphaFoldDB" id="A0A9D4ZP44"/>
<proteinExistence type="inferred from homology"/>
<accession>A0A9D4ZP44</accession>
<organism evidence="6 7">
    <name type="scientific">Adiantum capillus-veneris</name>
    <name type="common">Maidenhair fern</name>
    <dbReference type="NCBI Taxonomy" id="13818"/>
    <lineage>
        <taxon>Eukaryota</taxon>
        <taxon>Viridiplantae</taxon>
        <taxon>Streptophyta</taxon>
        <taxon>Embryophyta</taxon>
        <taxon>Tracheophyta</taxon>
        <taxon>Polypodiopsida</taxon>
        <taxon>Polypodiidae</taxon>
        <taxon>Polypodiales</taxon>
        <taxon>Pteridineae</taxon>
        <taxon>Pteridaceae</taxon>
        <taxon>Vittarioideae</taxon>
        <taxon>Adiantum</taxon>
    </lineage>
</organism>
<reference evidence="6" key="1">
    <citation type="submission" date="2021-01" db="EMBL/GenBank/DDBJ databases">
        <title>Adiantum capillus-veneris genome.</title>
        <authorList>
            <person name="Fang Y."/>
            <person name="Liao Q."/>
        </authorList>
    </citation>
    <scope>NUCLEOTIDE SEQUENCE</scope>
    <source>
        <strain evidence="6">H3</strain>
        <tissue evidence="6">Leaf</tissue>
    </source>
</reference>
<feature type="region of interest" description="Disordered" evidence="5">
    <location>
        <begin position="52"/>
        <end position="78"/>
    </location>
</feature>
<evidence type="ECO:0000313" key="7">
    <source>
        <dbReference type="Proteomes" id="UP000886520"/>
    </source>
</evidence>
<evidence type="ECO:0000256" key="2">
    <source>
        <dbReference type="ARBA" id="ARBA00022980"/>
    </source>
</evidence>
<feature type="region of interest" description="Disordered" evidence="5">
    <location>
        <begin position="1"/>
        <end position="21"/>
    </location>
</feature>
<feature type="compositionally biased region" description="Basic and acidic residues" evidence="5">
    <location>
        <begin position="52"/>
        <end position="68"/>
    </location>
</feature>
<evidence type="ECO:0000256" key="3">
    <source>
        <dbReference type="ARBA" id="ARBA00023274"/>
    </source>
</evidence>
<dbReference type="EMBL" id="JABFUD020000004">
    <property type="protein sequence ID" value="KAI5080591.1"/>
    <property type="molecule type" value="Genomic_DNA"/>
</dbReference>
<keyword evidence="2 4" id="KW-0689">Ribosomal protein</keyword>
<evidence type="ECO:0000256" key="4">
    <source>
        <dbReference type="RuleBase" id="RU363128"/>
    </source>
</evidence>
<sequence>MTVSAATVDANKHRRGHTNPIKCSNCGRRVPKDKVVKRCPCEIPHNKKSCVREPPQRFRRKEDMENQDQHTIVPAARK</sequence>
<dbReference type="GO" id="GO:0005840">
    <property type="term" value="C:ribosome"/>
    <property type="evidence" value="ECO:0007669"/>
    <property type="project" value="UniProtKB-KW"/>
</dbReference>
<gene>
    <name evidence="6" type="ORF">GOP47_0003774</name>
</gene>
<keyword evidence="7" id="KW-1185">Reference proteome</keyword>
<dbReference type="GO" id="GO:0003735">
    <property type="term" value="F:structural constituent of ribosome"/>
    <property type="evidence" value="ECO:0007669"/>
    <property type="project" value="InterPro"/>
</dbReference>
<dbReference type="Pfam" id="PF01283">
    <property type="entry name" value="Ribosomal_S26e"/>
    <property type="match status" value="1"/>
</dbReference>
<keyword evidence="3 4" id="KW-0687">Ribonucleoprotein</keyword>
<dbReference type="GO" id="GO:0006412">
    <property type="term" value="P:translation"/>
    <property type="evidence" value="ECO:0007669"/>
    <property type="project" value="InterPro"/>
</dbReference>
<dbReference type="OrthoDB" id="10262653at2759"/>
<evidence type="ECO:0000313" key="6">
    <source>
        <dbReference type="EMBL" id="KAI5080591.1"/>
    </source>
</evidence>
<protein>
    <recommendedName>
        <fullName evidence="4">40S ribosomal protein S26</fullName>
    </recommendedName>
</protein>